<dbReference type="AlphaFoldDB" id="D2NT18"/>
<sequence>MQVLSRRHPRSRISSNLLTRTDVLHLVNRGTRLIRGNEPHERNAALLSVLNLLTELCRIRRHLAGNTAGTQCIRNIIRSRPALIIRQSHEYSRRHLTARLRKTLRQNTSHHTGHTNRQAHTRVRLLTVRRQRLIAATRADRTQRLVTNQNSLIHGAGVVVQAASNRQVSQHLTRRTAGRLLNDLSQLSKTLIQQLVLHRILSGKHTHLLHKRSILRADLRQLQGGSGSIRARTSLSLQLLSHTLSTDLLQLVNRTQNSRSISQTQAQVETLSQLAVIHTQLELRNRQLRQRINNNQCQGHVVTERQLAVANHVNISLSELAGTTLLRTLTTPHLLNLVTREREIQITGVLHHVTGKRHGQVKVQSQLFLSLSSLVLLQTRNCVNFLVNLTLAQQLLNSLYRTSLNRGETVQLKSLTQSVQNMILNQPLSRKILGKTRQRSLASHTRYSLTKNSTTKPREHLRAYLPIIPTPTPAQHPLPQLTRHKPAAGRFAHNTTRPDTTHTHPTEAMLRRCTRTPKRVPTTGNSAKAPHPQHPRVKEL</sequence>
<accession>D2NT18</accession>
<dbReference type="EMBL" id="AP011540">
    <property type="protein sequence ID" value="BAI64794.1"/>
    <property type="molecule type" value="Genomic_DNA"/>
</dbReference>
<feature type="compositionally biased region" description="Basic residues" evidence="1">
    <location>
        <begin position="531"/>
        <end position="540"/>
    </location>
</feature>
<keyword evidence="3" id="KW-1185">Reference proteome</keyword>
<evidence type="ECO:0000313" key="2">
    <source>
        <dbReference type="EMBL" id="BAI64794.1"/>
    </source>
</evidence>
<reference evidence="2 3" key="2">
    <citation type="journal article" date="2010" name="J Osaka Dent Univ">
        <title>Isolation and identification of Rothia mucilaginosa from persistent apical periodontitis lesions.</title>
        <authorList>
            <person name="Yamane K."/>
            <person name="Yoshida M."/>
            <person name="Fujihira T."/>
            <person name="Baba T."/>
            <person name="Tsuji N."/>
            <person name="Hayashi H."/>
            <person name="Sugimori C."/>
            <person name="Yamanaka T."/>
            <person name="Mashimo C."/>
            <person name="Nambu T."/>
            <person name="Kawai H."/>
            <person name="Fukushima H."/>
        </authorList>
    </citation>
    <scope>NUCLEOTIDE SEQUENCE [LARGE SCALE GENOMIC DNA]</scope>
    <source>
        <strain evidence="2 3">DY-18</strain>
    </source>
</reference>
<dbReference type="KEGG" id="rmu:RMDY18_09620"/>
<evidence type="ECO:0000256" key="1">
    <source>
        <dbReference type="SAM" id="MobiDB-lite"/>
    </source>
</evidence>
<protein>
    <submittedName>
        <fullName evidence="2">DNA-binding HTH domain-containing protein</fullName>
    </submittedName>
</protein>
<reference evidence="2 3" key="3">
    <citation type="journal article" date="2010" name="Sequencing">
        <title>Complete Genome Sequence of Rothia mucilaginosa DY-18: A Clinical Isolate with Dense Meshwork-Like Structures from a Persistent Apical Periodontitis Lesion.</title>
        <authorList>
            <person name="Yamane K."/>
            <person name="Nambu T."/>
            <person name="Yamanaka T."/>
            <person name="Mashimo C."/>
            <person name="Sugimori C."/>
            <person name="Leung K.-P."/>
            <person name="Fukushima H."/>
        </authorList>
    </citation>
    <scope>NUCLEOTIDE SEQUENCE [LARGE SCALE GENOMIC DNA]</scope>
    <source>
        <strain evidence="2 3">DY-18</strain>
    </source>
</reference>
<reference evidence="3" key="1">
    <citation type="submission" date="2009-07" db="EMBL/GenBank/DDBJ databases">
        <title>Complete genome sequence of Rothia mucilaginosa DJ.</title>
        <authorList>
            <person name="Yamane K."/>
            <person name="Nambu T."/>
            <person name="Mashimo C."/>
            <person name="Sugimori C."/>
            <person name="Yamanaka T."/>
            <person name="Leung K."/>
            <person name="Fukushima H."/>
        </authorList>
    </citation>
    <scope>NUCLEOTIDE SEQUENCE [LARGE SCALE GENOMIC DNA]</scope>
    <source>
        <strain evidence="3">DY-18</strain>
    </source>
</reference>
<dbReference type="Proteomes" id="UP000001883">
    <property type="component" value="Chromosome"/>
</dbReference>
<proteinExistence type="predicted"/>
<feature type="region of interest" description="Disordered" evidence="1">
    <location>
        <begin position="491"/>
        <end position="540"/>
    </location>
</feature>
<evidence type="ECO:0000313" key="3">
    <source>
        <dbReference type="Proteomes" id="UP000001883"/>
    </source>
</evidence>
<organism evidence="2 3">
    <name type="scientific">Rothia mucilaginosa (strain DY-18)</name>
    <name type="common">Stomatococcus mucilaginosus</name>
    <dbReference type="NCBI Taxonomy" id="680646"/>
    <lineage>
        <taxon>Bacteria</taxon>
        <taxon>Bacillati</taxon>
        <taxon>Actinomycetota</taxon>
        <taxon>Actinomycetes</taxon>
        <taxon>Micrococcales</taxon>
        <taxon>Micrococcaceae</taxon>
        <taxon>Rothia</taxon>
    </lineage>
</organism>
<keyword evidence="2" id="KW-0238">DNA-binding</keyword>
<gene>
    <name evidence="2" type="ordered locus">RMDY18_09620</name>
</gene>
<dbReference type="HOGENOM" id="CLU_504203_0_0_11"/>
<dbReference type="GO" id="GO:0003677">
    <property type="term" value="F:DNA binding"/>
    <property type="evidence" value="ECO:0007669"/>
    <property type="project" value="UniProtKB-KW"/>
</dbReference>
<name>D2NT18_ROTMD</name>